<evidence type="ECO:0000313" key="1">
    <source>
        <dbReference type="EMBL" id="KRM32842.1"/>
    </source>
</evidence>
<comment type="caution">
    <text evidence="1">The sequence shown here is derived from an EMBL/GenBank/DDBJ whole genome shotgun (WGS) entry which is preliminary data.</text>
</comment>
<dbReference type="GO" id="GO:0016491">
    <property type="term" value="F:oxidoreductase activity"/>
    <property type="evidence" value="ECO:0007669"/>
    <property type="project" value="InterPro"/>
</dbReference>
<evidence type="ECO:0000313" key="2">
    <source>
        <dbReference type="Proteomes" id="UP000051236"/>
    </source>
</evidence>
<dbReference type="Proteomes" id="UP000051236">
    <property type="component" value="Unassembled WGS sequence"/>
</dbReference>
<sequence>MRHTPQFFKLKGQNQVFASISGSELTQYPDIAEPLPIMMNENDDEHTPKYQIIGGFNNNCVEVTLSDELLNSESHHIEWVCLLTFTGFQFKYIVHNSKKKLLFALADEDAYAYCGKDPCEECRFKCKNGFAVYASWGKEGIFGRDISPFTSIFADKKD</sequence>
<dbReference type="STRING" id="1423734.FC83_GL000246"/>
<gene>
    <name evidence="1" type="ORF">FC83_GL000246</name>
</gene>
<dbReference type="PATRIC" id="fig|1423734.3.peg.246"/>
<keyword evidence="2" id="KW-1185">Reference proteome</keyword>
<dbReference type="SUPFAM" id="SSF49367">
    <property type="entry name" value="Superoxide reductase-like"/>
    <property type="match status" value="1"/>
</dbReference>
<organism evidence="1 2">
    <name type="scientific">Agrilactobacillus composti DSM 18527 = JCM 14202</name>
    <dbReference type="NCBI Taxonomy" id="1423734"/>
    <lineage>
        <taxon>Bacteria</taxon>
        <taxon>Bacillati</taxon>
        <taxon>Bacillota</taxon>
        <taxon>Bacilli</taxon>
        <taxon>Lactobacillales</taxon>
        <taxon>Lactobacillaceae</taxon>
        <taxon>Agrilactobacillus</taxon>
    </lineage>
</organism>
<proteinExistence type="predicted"/>
<name>A0A0R1XRM3_9LACO</name>
<dbReference type="Gene3D" id="2.60.40.730">
    <property type="entry name" value="SOR catalytic domain"/>
    <property type="match status" value="1"/>
</dbReference>
<dbReference type="GO" id="GO:0005506">
    <property type="term" value="F:iron ion binding"/>
    <property type="evidence" value="ECO:0007669"/>
    <property type="project" value="InterPro"/>
</dbReference>
<reference evidence="1 2" key="1">
    <citation type="journal article" date="2015" name="Genome Announc.">
        <title>Expanding the biotechnology potential of lactobacilli through comparative genomics of 213 strains and associated genera.</title>
        <authorList>
            <person name="Sun Z."/>
            <person name="Harris H.M."/>
            <person name="McCann A."/>
            <person name="Guo C."/>
            <person name="Argimon S."/>
            <person name="Zhang W."/>
            <person name="Yang X."/>
            <person name="Jeffery I.B."/>
            <person name="Cooney J.C."/>
            <person name="Kagawa T.F."/>
            <person name="Liu W."/>
            <person name="Song Y."/>
            <person name="Salvetti E."/>
            <person name="Wrobel A."/>
            <person name="Rasinkangas P."/>
            <person name="Parkhill J."/>
            <person name="Rea M.C."/>
            <person name="O'Sullivan O."/>
            <person name="Ritari J."/>
            <person name="Douillard F.P."/>
            <person name="Paul Ross R."/>
            <person name="Yang R."/>
            <person name="Briner A.E."/>
            <person name="Felis G.E."/>
            <person name="de Vos W.M."/>
            <person name="Barrangou R."/>
            <person name="Klaenhammer T.R."/>
            <person name="Caufield P.W."/>
            <person name="Cui Y."/>
            <person name="Zhang H."/>
            <person name="O'Toole P.W."/>
        </authorList>
    </citation>
    <scope>NUCLEOTIDE SEQUENCE [LARGE SCALE GENOMIC DNA]</scope>
    <source>
        <strain evidence="1 2">DSM 18527</strain>
    </source>
</reference>
<dbReference type="InterPro" id="IPR036073">
    <property type="entry name" value="Desulfoferrodoxin_Fe-bd_dom_sf"/>
</dbReference>
<protein>
    <submittedName>
        <fullName evidence="1">Uncharacterized protein</fullName>
    </submittedName>
</protein>
<dbReference type="eggNOG" id="ENOG5032S7N">
    <property type="taxonomic scope" value="Bacteria"/>
</dbReference>
<dbReference type="EMBL" id="AZGA01000066">
    <property type="protein sequence ID" value="KRM32842.1"/>
    <property type="molecule type" value="Genomic_DNA"/>
</dbReference>
<accession>A0A0R1XRM3</accession>
<dbReference type="AlphaFoldDB" id="A0A0R1XRM3"/>